<organism evidence="2">
    <name type="scientific">Podoviridae sp. ctZkC8</name>
    <dbReference type="NCBI Taxonomy" id="2825259"/>
    <lineage>
        <taxon>Viruses</taxon>
        <taxon>Duplodnaviria</taxon>
        <taxon>Heunggongvirae</taxon>
        <taxon>Uroviricota</taxon>
        <taxon>Caudoviricetes</taxon>
    </lineage>
</organism>
<keyword evidence="1" id="KW-0472">Membrane</keyword>
<protein>
    <submittedName>
        <fullName evidence="2">Uncharacterized protein</fullName>
    </submittedName>
</protein>
<sequence length="40" mass="4923">MNETTDRLFTTFRVRFRNYMIISIRHTVFIIYGTTILIHM</sequence>
<feature type="transmembrane region" description="Helical" evidence="1">
    <location>
        <begin position="20"/>
        <end position="38"/>
    </location>
</feature>
<keyword evidence="1" id="KW-1133">Transmembrane helix</keyword>
<reference evidence="2" key="1">
    <citation type="journal article" date="2021" name="Proc. Natl. Acad. Sci. U.S.A.">
        <title>A Catalog of Tens of Thousands of Viruses from Human Metagenomes Reveals Hidden Associations with Chronic Diseases.</title>
        <authorList>
            <person name="Tisza M.J."/>
            <person name="Buck C.B."/>
        </authorList>
    </citation>
    <scope>NUCLEOTIDE SEQUENCE</scope>
    <source>
        <strain evidence="2">CtZkC8</strain>
    </source>
</reference>
<proteinExistence type="predicted"/>
<evidence type="ECO:0000313" key="2">
    <source>
        <dbReference type="EMBL" id="DAF91949.1"/>
    </source>
</evidence>
<name>A0A8S5UBT3_9CAUD</name>
<keyword evidence="1" id="KW-0812">Transmembrane</keyword>
<evidence type="ECO:0000256" key="1">
    <source>
        <dbReference type="SAM" id="Phobius"/>
    </source>
</evidence>
<dbReference type="EMBL" id="BK016062">
    <property type="protein sequence ID" value="DAF91949.1"/>
    <property type="molecule type" value="Genomic_DNA"/>
</dbReference>
<accession>A0A8S5UBT3</accession>